<keyword evidence="3" id="KW-1185">Reference proteome</keyword>
<evidence type="ECO:0000313" key="2">
    <source>
        <dbReference type="EMBL" id="QES88037.1"/>
    </source>
</evidence>
<evidence type="ECO:0000313" key="3">
    <source>
        <dbReference type="Proteomes" id="UP000292424"/>
    </source>
</evidence>
<dbReference type="Proteomes" id="UP000292424">
    <property type="component" value="Chromosome"/>
</dbReference>
<dbReference type="AlphaFoldDB" id="A0A5P2FYM8"/>
<dbReference type="EMBL" id="CP044016">
    <property type="protein sequence ID" value="QES88037.1"/>
    <property type="molecule type" value="Genomic_DNA"/>
</dbReference>
<reference evidence="2 3" key="1">
    <citation type="submission" date="2019-09" db="EMBL/GenBank/DDBJ databases">
        <title>Complete genome sequence of Arachidicoccus sp. B3-10 isolated from apple orchard soil.</title>
        <authorList>
            <person name="Kim H.S."/>
            <person name="Han K.-I."/>
            <person name="Suh M.K."/>
            <person name="Lee K.C."/>
            <person name="Eom M.K."/>
            <person name="Kim J.-S."/>
            <person name="Kang S.W."/>
            <person name="Sin Y."/>
            <person name="Lee J.-S."/>
        </authorList>
    </citation>
    <scope>NUCLEOTIDE SEQUENCE [LARGE SCALE GENOMIC DNA]</scope>
    <source>
        <strain evidence="2 3">B3-10</strain>
    </source>
</reference>
<dbReference type="OrthoDB" id="915634at2"/>
<dbReference type="RefSeq" id="WP_131328924.1">
    <property type="nucleotide sequence ID" value="NZ_CP044016.1"/>
</dbReference>
<protein>
    <submittedName>
        <fullName evidence="2">Relaxase/mobilization nuclease domain-containing protein</fullName>
    </submittedName>
</protein>
<proteinExistence type="predicted"/>
<organism evidence="2 3">
    <name type="scientific">Rhizosphaericola mali</name>
    <dbReference type="NCBI Taxonomy" id="2545455"/>
    <lineage>
        <taxon>Bacteria</taxon>
        <taxon>Pseudomonadati</taxon>
        <taxon>Bacteroidota</taxon>
        <taxon>Chitinophagia</taxon>
        <taxon>Chitinophagales</taxon>
        <taxon>Chitinophagaceae</taxon>
        <taxon>Rhizosphaericola</taxon>
    </lineage>
</organism>
<dbReference type="KEGG" id="arac:E0W69_004950"/>
<evidence type="ECO:0000259" key="1">
    <source>
        <dbReference type="Pfam" id="PF03432"/>
    </source>
</evidence>
<name>A0A5P2FYM8_9BACT</name>
<dbReference type="InterPro" id="IPR005094">
    <property type="entry name" value="Endonuclease_MobA/VirD2"/>
</dbReference>
<sequence>MIAKQTTAKASSVSNMVSYVLRENGLKHPEEKAQIIFQNALVGEHTDQIVAQMQMALDLNNQRCSLPLFHAIFSLSESESLNAAQELQLAAMIMQEFKLDKNMFLLCKHSSTVSKEHYHAVIVRPPIDGRQVVNLFQSKQRLMNIARKCEMLFHLKQVKTPKTWKQKLNSSNKENESWNTRQLQARMDLKNALYKATSMLEFITHMQKAGYSLHKGRGLGIVQKSSGIYFKASSLGLSLSKIEKIIAFNKLRQKVPMSTSQFQQLERNIALATGQTNDTSHTSSLSNKARLMHNEEPYLSKANNMSTVEVATISLIDLLMSPLRTDIDAVYFGAMQLDETEEQKKLKEKRRRKLSL</sequence>
<feature type="domain" description="MobA/VirD2-like nuclease" evidence="1">
    <location>
        <begin position="19"/>
        <end position="151"/>
    </location>
</feature>
<accession>A0A5P2FYM8</accession>
<dbReference type="Pfam" id="PF03432">
    <property type="entry name" value="Relaxase"/>
    <property type="match status" value="1"/>
</dbReference>
<gene>
    <name evidence="2" type="ORF">E0W69_004950</name>
</gene>